<evidence type="ECO:0000256" key="1">
    <source>
        <dbReference type="SAM" id="Phobius"/>
    </source>
</evidence>
<proteinExistence type="predicted"/>
<dbReference type="EMBL" id="RBZW01000021">
    <property type="protein sequence ID" value="THE65293.1"/>
    <property type="molecule type" value="Genomic_DNA"/>
</dbReference>
<keyword evidence="3" id="KW-1185">Reference proteome</keyword>
<evidence type="ECO:0000313" key="2">
    <source>
        <dbReference type="EMBL" id="THE65293.1"/>
    </source>
</evidence>
<dbReference type="OrthoDB" id="205998at2157"/>
<keyword evidence="1" id="KW-0812">Transmembrane</keyword>
<comment type="caution">
    <text evidence="2">The sequence shown here is derived from an EMBL/GenBank/DDBJ whole genome shotgun (WGS) entry which is preliminary data.</text>
</comment>
<feature type="transmembrane region" description="Helical" evidence="1">
    <location>
        <begin position="120"/>
        <end position="139"/>
    </location>
</feature>
<reference evidence="2 3" key="1">
    <citation type="submission" date="2018-10" db="EMBL/GenBank/DDBJ databases">
        <title>Natronolimnobius sp. XQ-INN 246 isolated from Inner Mongolia Autonomous Region of China.</title>
        <authorList>
            <person name="Xue Q."/>
        </authorList>
    </citation>
    <scope>NUCLEOTIDE SEQUENCE [LARGE SCALE GENOMIC DNA]</scope>
    <source>
        <strain evidence="2 3">XQ-INN 246</strain>
    </source>
</reference>
<feature type="transmembrane region" description="Helical" evidence="1">
    <location>
        <begin position="56"/>
        <end position="73"/>
    </location>
</feature>
<dbReference type="RefSeq" id="WP_141464334.1">
    <property type="nucleotide sequence ID" value="NZ_RBZW01000021.1"/>
</dbReference>
<keyword evidence="1" id="KW-1133">Transmembrane helix</keyword>
<dbReference type="AlphaFoldDB" id="A0A4S3TPZ0"/>
<keyword evidence="1" id="KW-0472">Membrane</keyword>
<evidence type="ECO:0000313" key="3">
    <source>
        <dbReference type="Proteomes" id="UP000318864"/>
    </source>
</evidence>
<sequence>MTRTIRRLRDVAGSILTAVGAAVGMFLVLVWTAINVVRTSETVIGRSPVDIGVPELWLWILVLAIAAGCTIWLERGGYRRLRANPAGGGPFAILALVCLPLIGLPMALVASLLVTVPPALGNLFLLACVAVAGWLALYDGLERLDLRLSQFVRGAALAFWPTVAVVLVDSVVRIGVGFEAALGPTAANAILVLGGLGWQVVVLAVGFELTQPTPERPVHSLEK</sequence>
<protein>
    <submittedName>
        <fullName evidence="2">Uncharacterized protein</fullName>
    </submittedName>
</protein>
<accession>A0A4S3TPZ0</accession>
<feature type="transmembrane region" description="Helical" evidence="1">
    <location>
        <begin position="186"/>
        <end position="207"/>
    </location>
</feature>
<feature type="transmembrane region" description="Helical" evidence="1">
    <location>
        <begin position="93"/>
        <end position="114"/>
    </location>
</feature>
<feature type="transmembrane region" description="Helical" evidence="1">
    <location>
        <begin position="12"/>
        <end position="36"/>
    </location>
</feature>
<gene>
    <name evidence="2" type="ORF">D8Y22_08860</name>
</gene>
<name>A0A4S3TPZ0_9EURY</name>
<feature type="transmembrane region" description="Helical" evidence="1">
    <location>
        <begin position="151"/>
        <end position="174"/>
    </location>
</feature>
<dbReference type="Proteomes" id="UP000318864">
    <property type="component" value="Unassembled WGS sequence"/>
</dbReference>
<organism evidence="2 3">
    <name type="scientific">Salinadaptatus halalkaliphilus</name>
    <dbReference type="NCBI Taxonomy" id="2419781"/>
    <lineage>
        <taxon>Archaea</taxon>
        <taxon>Methanobacteriati</taxon>
        <taxon>Methanobacteriota</taxon>
        <taxon>Stenosarchaea group</taxon>
        <taxon>Halobacteria</taxon>
        <taxon>Halobacteriales</taxon>
        <taxon>Natrialbaceae</taxon>
        <taxon>Salinadaptatus</taxon>
    </lineage>
</organism>